<protein>
    <submittedName>
        <fullName evidence="5">D-galactarate dehydratase</fullName>
    </submittedName>
</protein>
<dbReference type="Pfam" id="PF20629">
    <property type="entry name" value="GD_AH_C"/>
    <property type="match status" value="1"/>
</dbReference>
<dbReference type="GO" id="GO:0016829">
    <property type="term" value="F:lyase activity"/>
    <property type="evidence" value="ECO:0007669"/>
    <property type="project" value="UniProtKB-KW"/>
</dbReference>
<proteinExistence type="inferred from homology"/>
<dbReference type="PANTHER" id="PTHR30536">
    <property type="entry name" value="ALTRONATE/GALACTARATE DEHYDRATASE"/>
    <property type="match status" value="1"/>
</dbReference>
<sequence length="404" mass="43112">MNDLRETTWTGHLRGDGRKGIRNLVLVIYTVECAAHVAQAIAAGEPDTQVIGFPGCYDNPYAIRLILSLARHPNVGAVLAVGLGCEYTQPARIADVVERSGRPAASFFIQDVGGTRSSIDKGKAIVADLRAQIAREVPRVPMGFADLTIGCECGGSDGTSGLVGNPTVGAFFDRLVDAGGTAIVEEIVEMIGLSDIIFDRAVDVRARGELETAYAKAVRYCQEVRQYSVSPGNFAGGLTTIEEKSMGAFAKSGSRPIQGVIKVGETPPWPGLWVMDSVPDPHFMGFGYTNPNDTEGIMDLISGGSQVVLFVTGRGSVIGSPVAPLVKVTGNSRTYRRMIEDMDFDAGRVLTGAVSLDAAALELADMIGAVAAGAQSRPEALGHREYFVMYKHQDEPQTRRECEK</sequence>
<evidence type="ECO:0000256" key="1">
    <source>
        <dbReference type="ARBA" id="ARBA00010986"/>
    </source>
</evidence>
<reference evidence="5 6" key="1">
    <citation type="submission" date="2019-02" db="EMBL/GenBank/DDBJ databases">
        <title>Siculibacillus lacustris gen. nov., sp. nov., a new rosette-forming bacterium isolated from a freshwater crater lake (Lake St. Ana, Romania).</title>
        <authorList>
            <person name="Felfoldi T."/>
            <person name="Marton Z."/>
            <person name="Szabo A."/>
            <person name="Mentes A."/>
            <person name="Boka K."/>
            <person name="Marialigeti K."/>
            <person name="Mathe I."/>
            <person name="Koncz M."/>
            <person name="Schumann P."/>
            <person name="Toth E."/>
        </authorList>
    </citation>
    <scope>NUCLEOTIDE SEQUENCE [LARGE SCALE GENOMIC DNA]</scope>
    <source>
        <strain evidence="5 6">SA-279</strain>
    </source>
</reference>
<dbReference type="InterPro" id="IPR007392">
    <property type="entry name" value="GD_AH_second"/>
</dbReference>
<evidence type="ECO:0000259" key="4">
    <source>
        <dbReference type="Pfam" id="PF20629"/>
    </source>
</evidence>
<feature type="domain" description="D-galactarate/Altronate dehydratase C-terminal" evidence="4">
    <location>
        <begin position="145"/>
        <end position="391"/>
    </location>
</feature>
<name>A0A4Q9VPH7_9HYPH</name>
<dbReference type="RefSeq" id="WP_131309567.1">
    <property type="nucleotide sequence ID" value="NZ_SJFN01000014.1"/>
</dbReference>
<gene>
    <name evidence="5" type="ORF">EYW49_11060</name>
</gene>
<dbReference type="Proteomes" id="UP000292781">
    <property type="component" value="Unassembled WGS sequence"/>
</dbReference>
<organism evidence="5 6">
    <name type="scientific">Siculibacillus lacustris</name>
    <dbReference type="NCBI Taxonomy" id="1549641"/>
    <lineage>
        <taxon>Bacteria</taxon>
        <taxon>Pseudomonadati</taxon>
        <taxon>Pseudomonadota</taxon>
        <taxon>Alphaproteobacteria</taxon>
        <taxon>Hyphomicrobiales</taxon>
        <taxon>Ancalomicrobiaceae</taxon>
        <taxon>Siculibacillus</taxon>
    </lineage>
</organism>
<dbReference type="PANTHER" id="PTHR30536:SF5">
    <property type="entry name" value="ALTRONATE DEHYDRATASE"/>
    <property type="match status" value="1"/>
</dbReference>
<dbReference type="InterPro" id="IPR048332">
    <property type="entry name" value="GD_AH_C"/>
</dbReference>
<evidence type="ECO:0000259" key="3">
    <source>
        <dbReference type="Pfam" id="PF04295"/>
    </source>
</evidence>
<accession>A0A4Q9VPH7</accession>
<dbReference type="GO" id="GO:0019698">
    <property type="term" value="P:D-galacturonate catabolic process"/>
    <property type="evidence" value="ECO:0007669"/>
    <property type="project" value="TreeGrafter"/>
</dbReference>
<dbReference type="Pfam" id="PF04295">
    <property type="entry name" value="GD_AH_second"/>
    <property type="match status" value="1"/>
</dbReference>
<dbReference type="EMBL" id="SJFN01000014">
    <property type="protein sequence ID" value="TBW37638.1"/>
    <property type="molecule type" value="Genomic_DNA"/>
</dbReference>
<evidence type="ECO:0000256" key="2">
    <source>
        <dbReference type="ARBA" id="ARBA00023239"/>
    </source>
</evidence>
<comment type="caution">
    <text evidence="5">The sequence shown here is derived from an EMBL/GenBank/DDBJ whole genome shotgun (WGS) entry which is preliminary data.</text>
</comment>
<dbReference type="OrthoDB" id="9804574at2"/>
<dbReference type="AlphaFoldDB" id="A0A4Q9VPH7"/>
<evidence type="ECO:0000313" key="5">
    <source>
        <dbReference type="EMBL" id="TBW37638.1"/>
    </source>
</evidence>
<keyword evidence="2" id="KW-0456">Lyase</keyword>
<keyword evidence="6" id="KW-1185">Reference proteome</keyword>
<feature type="domain" description="D-galactarate/Altronate dehydratase second" evidence="3">
    <location>
        <begin position="11"/>
        <end position="132"/>
    </location>
</feature>
<evidence type="ECO:0000313" key="6">
    <source>
        <dbReference type="Proteomes" id="UP000292781"/>
    </source>
</evidence>
<dbReference type="InterPro" id="IPR052172">
    <property type="entry name" value="UxaA_altronate/galactarate_dh"/>
</dbReference>
<comment type="similarity">
    <text evidence="1">Belongs to the UxaA family.</text>
</comment>